<proteinExistence type="predicted"/>
<comment type="caution">
    <text evidence="2">The sequence shown here is derived from an EMBL/GenBank/DDBJ whole genome shotgun (WGS) entry which is preliminary data.</text>
</comment>
<protein>
    <recommendedName>
        <fullName evidence="4">SseB protein N-terminal domain-containing protein</fullName>
    </recommendedName>
</protein>
<dbReference type="Proteomes" id="UP001552594">
    <property type="component" value="Unassembled WGS sequence"/>
</dbReference>
<reference evidence="2 3" key="1">
    <citation type="submission" date="2024-06" db="EMBL/GenBank/DDBJ databases">
        <title>The Natural Products Discovery Center: Release of the First 8490 Sequenced Strains for Exploring Actinobacteria Biosynthetic Diversity.</title>
        <authorList>
            <person name="Kalkreuter E."/>
            <person name="Kautsar S.A."/>
            <person name="Yang D."/>
            <person name="Bader C.D."/>
            <person name="Teijaro C.N."/>
            <person name="Fluegel L."/>
            <person name="Davis C.M."/>
            <person name="Simpson J.R."/>
            <person name="Lauterbach L."/>
            <person name="Steele A.D."/>
            <person name="Gui C."/>
            <person name="Meng S."/>
            <person name="Li G."/>
            <person name="Viehrig K."/>
            <person name="Ye F."/>
            <person name="Su P."/>
            <person name="Kiefer A.F."/>
            <person name="Nichols A."/>
            <person name="Cepeda A.J."/>
            <person name="Yan W."/>
            <person name="Fan B."/>
            <person name="Jiang Y."/>
            <person name="Adhikari A."/>
            <person name="Zheng C.-J."/>
            <person name="Schuster L."/>
            <person name="Cowan T.M."/>
            <person name="Smanski M.J."/>
            <person name="Chevrette M.G."/>
            <person name="De Carvalho L.P.S."/>
            <person name="Shen B."/>
        </authorList>
    </citation>
    <scope>NUCLEOTIDE SEQUENCE [LARGE SCALE GENOMIC DNA]</scope>
    <source>
        <strain evidence="2 3">NPDC052347</strain>
    </source>
</reference>
<dbReference type="EMBL" id="JBFAUK010000009">
    <property type="protein sequence ID" value="MEV5507612.1"/>
    <property type="molecule type" value="Genomic_DNA"/>
</dbReference>
<keyword evidence="3" id="KW-1185">Reference proteome</keyword>
<evidence type="ECO:0008006" key="4">
    <source>
        <dbReference type="Google" id="ProtNLM"/>
    </source>
</evidence>
<sequence length="170" mass="18220">MNDNGGGGKAPVQRSKIAEYTEMTSSPRSEGRQAPGAEVEARRQEFTARLAAFRATAVLVPYRDDGWLTADFGGVRWILAFSDEAALARYALAREEGHREWTYQTVLGARLLEAAVPAAGVPCGVALDAADGPQQALLLPPVAGIVPDSYAVNRGFMGDGRVTNGEETRW</sequence>
<feature type="region of interest" description="Disordered" evidence="1">
    <location>
        <begin position="1"/>
        <end position="40"/>
    </location>
</feature>
<dbReference type="RefSeq" id="WP_109282547.1">
    <property type="nucleotide sequence ID" value="NZ_JBFAUK010000009.1"/>
</dbReference>
<evidence type="ECO:0000313" key="2">
    <source>
        <dbReference type="EMBL" id="MEV5507612.1"/>
    </source>
</evidence>
<evidence type="ECO:0000256" key="1">
    <source>
        <dbReference type="SAM" id="MobiDB-lite"/>
    </source>
</evidence>
<name>A0ABV3JYQ4_STRON</name>
<gene>
    <name evidence="2" type="ORF">AB0L16_14185</name>
</gene>
<organism evidence="2 3">
    <name type="scientific">Streptomyces orinoci</name>
    <name type="common">Streptoverticillium orinoci</name>
    <dbReference type="NCBI Taxonomy" id="67339"/>
    <lineage>
        <taxon>Bacteria</taxon>
        <taxon>Bacillati</taxon>
        <taxon>Actinomycetota</taxon>
        <taxon>Actinomycetes</taxon>
        <taxon>Kitasatosporales</taxon>
        <taxon>Streptomycetaceae</taxon>
        <taxon>Streptomyces</taxon>
    </lineage>
</organism>
<accession>A0ABV3JYQ4</accession>
<evidence type="ECO:0000313" key="3">
    <source>
        <dbReference type="Proteomes" id="UP001552594"/>
    </source>
</evidence>